<keyword evidence="5" id="KW-0675">Receptor</keyword>
<organism evidence="5 6">
    <name type="scientific">Desulfotignum balticum</name>
    <dbReference type="NCBI Taxonomy" id="115781"/>
    <lineage>
        <taxon>Bacteria</taxon>
        <taxon>Pseudomonadati</taxon>
        <taxon>Thermodesulfobacteriota</taxon>
        <taxon>Desulfobacteria</taxon>
        <taxon>Desulfobacterales</taxon>
        <taxon>Desulfobacteraceae</taxon>
        <taxon>Desulfotignum</taxon>
    </lineage>
</organism>
<dbReference type="Pfam" id="PF00593">
    <property type="entry name" value="TonB_dep_Rec_b-barrel"/>
    <property type="match status" value="1"/>
</dbReference>
<comment type="subcellular location">
    <subcellularLocation>
        <location evidence="1">Cell outer membrane</location>
    </subcellularLocation>
</comment>
<feature type="domain" description="TonB-dependent receptor-like beta-barrel" evidence="4">
    <location>
        <begin position="98"/>
        <end position="149"/>
    </location>
</feature>
<dbReference type="Proteomes" id="UP000706172">
    <property type="component" value="Unassembled WGS sequence"/>
</dbReference>
<reference evidence="5" key="1">
    <citation type="submission" date="2020-07" db="EMBL/GenBank/DDBJ databases">
        <title>Severe corrosion of carbon steel in oil field produced water can be linked to methanogenic archaea containing a special type of NiFe hydrogenase.</title>
        <authorList>
            <person name="Lahme S."/>
            <person name="Mand J."/>
            <person name="Longwell J."/>
            <person name="Smith R."/>
            <person name="Enning D."/>
        </authorList>
    </citation>
    <scope>NUCLEOTIDE SEQUENCE</scope>
    <source>
        <strain evidence="5">MIC098Bin6</strain>
    </source>
</reference>
<dbReference type="SUPFAM" id="SSF56935">
    <property type="entry name" value="Porins"/>
    <property type="match status" value="1"/>
</dbReference>
<dbReference type="EMBL" id="JACCQK010000110">
    <property type="protein sequence ID" value="MBG0778796.1"/>
    <property type="molecule type" value="Genomic_DNA"/>
</dbReference>
<dbReference type="GO" id="GO:0009279">
    <property type="term" value="C:cell outer membrane"/>
    <property type="evidence" value="ECO:0007669"/>
    <property type="project" value="UniProtKB-SubCell"/>
</dbReference>
<name>A0A931CU75_9BACT</name>
<evidence type="ECO:0000313" key="5">
    <source>
        <dbReference type="EMBL" id="MBG0778796.1"/>
    </source>
</evidence>
<gene>
    <name evidence="5" type="ORF">H0S81_02575</name>
</gene>
<evidence type="ECO:0000256" key="3">
    <source>
        <dbReference type="ARBA" id="ARBA00023237"/>
    </source>
</evidence>
<evidence type="ECO:0000256" key="2">
    <source>
        <dbReference type="ARBA" id="ARBA00023136"/>
    </source>
</evidence>
<keyword evidence="2" id="KW-0472">Membrane</keyword>
<dbReference type="InterPro" id="IPR036942">
    <property type="entry name" value="Beta-barrel_TonB_sf"/>
</dbReference>
<dbReference type="Gene3D" id="2.40.170.20">
    <property type="entry name" value="TonB-dependent receptor, beta-barrel domain"/>
    <property type="match status" value="1"/>
</dbReference>
<keyword evidence="3" id="KW-0998">Cell outer membrane</keyword>
<evidence type="ECO:0000256" key="1">
    <source>
        <dbReference type="ARBA" id="ARBA00004442"/>
    </source>
</evidence>
<evidence type="ECO:0000313" key="6">
    <source>
        <dbReference type="Proteomes" id="UP000706172"/>
    </source>
</evidence>
<protein>
    <submittedName>
        <fullName evidence="5">TonB-dependent receptor</fullName>
    </submittedName>
</protein>
<evidence type="ECO:0000259" key="4">
    <source>
        <dbReference type="Pfam" id="PF00593"/>
    </source>
</evidence>
<sequence length="152" mass="16675">MIMKAGIPETTSLPPGCRIRSPVPGSILWFPTRTVPHTNDLNQNVSWDRSESTTGLPKAGLNPFCPINSQEVIFRRMTTTICPGMTVKAGPTNSPGRVIRFKASFGTGFRSPSLYELYSVYGNPDLAPEKSRGWDLGVEQGFLDDHLTLGHI</sequence>
<proteinExistence type="predicted"/>
<dbReference type="AlphaFoldDB" id="A0A931CU75"/>
<accession>A0A931CU75</accession>
<comment type="caution">
    <text evidence="5">The sequence shown here is derived from an EMBL/GenBank/DDBJ whole genome shotgun (WGS) entry which is preliminary data.</text>
</comment>
<dbReference type="InterPro" id="IPR000531">
    <property type="entry name" value="Beta-barrel_TonB"/>
</dbReference>